<feature type="compositionally biased region" description="Pro residues" evidence="1">
    <location>
        <begin position="419"/>
        <end position="434"/>
    </location>
</feature>
<dbReference type="InterPro" id="IPR020012">
    <property type="entry name" value="LysM_FimV"/>
</dbReference>
<feature type="region of interest" description="Disordered" evidence="1">
    <location>
        <begin position="394"/>
        <end position="440"/>
    </location>
</feature>
<feature type="signal peptide" evidence="3">
    <location>
        <begin position="1"/>
        <end position="23"/>
    </location>
</feature>
<dbReference type="AlphaFoldDB" id="A0A2R4KRY6"/>
<keyword evidence="3" id="KW-0732">Signal</keyword>
<feature type="chain" id="PRO_5015361987" description="FimV N-terminal domain-containing protein" evidence="3">
    <location>
        <begin position="24"/>
        <end position="685"/>
    </location>
</feature>
<feature type="region of interest" description="Disordered" evidence="1">
    <location>
        <begin position="313"/>
        <end position="344"/>
    </location>
</feature>
<keyword evidence="2" id="KW-0472">Membrane</keyword>
<feature type="domain" description="FimV N-terminal" evidence="4">
    <location>
        <begin position="24"/>
        <end position="130"/>
    </location>
</feature>
<feature type="region of interest" description="Disordered" evidence="1">
    <location>
        <begin position="530"/>
        <end position="564"/>
    </location>
</feature>
<gene>
    <name evidence="5" type="ORF">MFLONPJD_00673</name>
</gene>
<dbReference type="Gene3D" id="1.20.58.2200">
    <property type="match status" value="1"/>
</dbReference>
<dbReference type="RefSeq" id="WP_114242082.1">
    <property type="nucleotide sequence ID" value="NZ_QDGR01000001.1"/>
</dbReference>
<accession>A0A2R4KRY6</accession>
<sequence>MPGKALRVMLCAWSCLLAGQASALGVGDITLHSALNQPLDADIELLDVGDLGADEIEVRLAGADVFAAAGVERLQFLNELRFSPVLQGRGGNRIHVSSSRPVQEPYLNFLVEVARPNGRIVREFTVLLDPLGYTPRMLPAARSGIEPQRQSSTPVPAPRSAAVVVDPALLEPGDEYLARPNDNLWAISGRLRGAGNADRAQLMEALYQLNPQAFVNADRHRLKAGARLRLPAGYQPERGAPGAVKEAAVEVLPPADAAVVENAPAALVEAQRQADAEAEALARQREELSQRMDDLQRQLQALQEQLQQRDHQVAELQQQLARRQAVRPAAPPPAAAAPSVAQPVETPTDSQYWRWMIVLLLVLALLGVLLLRRRREEAPVPAVEPKRRVALNLPLRRAPRPPAAAPAPAKVEEQARPPVAAPSSPPPSPPPAPAAAPRAAMAAADKLDGADIYIAYGRYGQARDLLRQVLAEQPQRLSARMKLLLVLAELGDAAGFDALAEETLASGGNPEAIDELRGRYPALLQMPATETPAATTKDDDWSDLPLAEPPVLQQPDATSGADGFGDLNLDLDLDLDWGALENPLDNPDLPRRAAAGKAEPAEEEPLAFESNLHELPDVAEYEHLELDQPEPATVPPEEASASLDRARACIDSGDLDQASRILRLVVAHGDPWQKAEARELLALIA</sequence>
<reference evidence="5" key="1">
    <citation type="submission" date="2018-01" db="EMBL/GenBank/DDBJ databases">
        <title>Antibiotic resistance mechanism of Pseudomonas aeruginosa.</title>
        <authorList>
            <person name="Subedi D."/>
            <person name="Vijay A.K."/>
            <person name="Rice S.A."/>
            <person name="Willcox M."/>
        </authorList>
    </citation>
    <scope>NUCLEOTIDE SEQUENCE</scope>
    <source>
        <strain evidence="5">PA17</strain>
    </source>
</reference>
<evidence type="ECO:0000256" key="3">
    <source>
        <dbReference type="SAM" id="SignalP"/>
    </source>
</evidence>
<feature type="transmembrane region" description="Helical" evidence="2">
    <location>
        <begin position="352"/>
        <end position="371"/>
    </location>
</feature>
<dbReference type="NCBIfam" id="TIGR03505">
    <property type="entry name" value="FimV_core"/>
    <property type="match status" value="1"/>
</dbReference>
<keyword evidence="2" id="KW-1133">Transmembrane helix</keyword>
<evidence type="ECO:0000256" key="1">
    <source>
        <dbReference type="SAM" id="MobiDB-lite"/>
    </source>
</evidence>
<proteinExistence type="predicted"/>
<feature type="region of interest" description="Disordered" evidence="1">
    <location>
        <begin position="582"/>
        <end position="604"/>
    </location>
</feature>
<name>A0A2R4KRY6_PSEAI</name>
<dbReference type="InterPro" id="IPR020011">
    <property type="entry name" value="FimV_C"/>
</dbReference>
<protein>
    <recommendedName>
        <fullName evidence="4">FimV N-terminal domain-containing protein</fullName>
    </recommendedName>
</protein>
<feature type="compositionally biased region" description="Low complexity" evidence="1">
    <location>
        <begin position="314"/>
        <end position="328"/>
    </location>
</feature>
<dbReference type="NCBIfam" id="TIGR03504">
    <property type="entry name" value="FimV_Cterm"/>
    <property type="match status" value="1"/>
</dbReference>
<evidence type="ECO:0000256" key="2">
    <source>
        <dbReference type="SAM" id="Phobius"/>
    </source>
</evidence>
<dbReference type="InterPro" id="IPR038440">
    <property type="entry name" value="FimV_C_sf"/>
</dbReference>
<dbReference type="InterPro" id="IPR057840">
    <property type="entry name" value="FimV_N"/>
</dbReference>
<keyword evidence="2" id="KW-0812">Transmembrane</keyword>
<evidence type="ECO:0000259" key="4">
    <source>
        <dbReference type="Pfam" id="PF25800"/>
    </source>
</evidence>
<dbReference type="Pfam" id="PF25800">
    <property type="entry name" value="FimV_N"/>
    <property type="match status" value="1"/>
</dbReference>
<dbReference type="EMBL" id="MG872332">
    <property type="protein sequence ID" value="AVV63861.1"/>
    <property type="molecule type" value="Genomic_DNA"/>
</dbReference>
<organism evidence="5">
    <name type="scientific">Pseudomonas aeruginosa</name>
    <dbReference type="NCBI Taxonomy" id="287"/>
    <lineage>
        <taxon>Bacteria</taxon>
        <taxon>Pseudomonadati</taxon>
        <taxon>Pseudomonadota</taxon>
        <taxon>Gammaproteobacteria</taxon>
        <taxon>Pseudomonadales</taxon>
        <taxon>Pseudomonadaceae</taxon>
        <taxon>Pseudomonas</taxon>
    </lineage>
</organism>
<evidence type="ECO:0000313" key="5">
    <source>
        <dbReference type="EMBL" id="AVV63861.1"/>
    </source>
</evidence>